<dbReference type="PANTHER" id="PTHR23430">
    <property type="entry name" value="HISTONE H2A"/>
    <property type="match status" value="1"/>
</dbReference>
<dbReference type="GO" id="GO:0030527">
    <property type="term" value="F:structural constituent of chromatin"/>
    <property type="evidence" value="ECO:0007669"/>
    <property type="project" value="InterPro"/>
</dbReference>
<dbReference type="PRINTS" id="PR00620">
    <property type="entry name" value="HISTONEH2A"/>
</dbReference>
<dbReference type="Gene3D" id="1.10.20.10">
    <property type="entry name" value="Histone, subunit A"/>
    <property type="match status" value="1"/>
</dbReference>
<feature type="region of interest" description="Disordered" evidence="6">
    <location>
        <begin position="1"/>
        <end position="23"/>
    </location>
</feature>
<keyword evidence="3" id="KW-1017">Isopeptide bond</keyword>
<organism evidence="9 10">
    <name type="scientific">Ditylenchus destructor</name>
    <dbReference type="NCBI Taxonomy" id="166010"/>
    <lineage>
        <taxon>Eukaryota</taxon>
        <taxon>Metazoa</taxon>
        <taxon>Ecdysozoa</taxon>
        <taxon>Nematoda</taxon>
        <taxon>Chromadorea</taxon>
        <taxon>Rhabditida</taxon>
        <taxon>Tylenchina</taxon>
        <taxon>Tylenchomorpha</taxon>
        <taxon>Sphaerularioidea</taxon>
        <taxon>Anguinidae</taxon>
        <taxon>Anguininae</taxon>
        <taxon>Ditylenchus</taxon>
    </lineage>
</organism>
<keyword evidence="5" id="KW-0539">Nucleus</keyword>
<dbReference type="GO" id="GO:0046982">
    <property type="term" value="F:protein heterodimerization activity"/>
    <property type="evidence" value="ECO:0007669"/>
    <property type="project" value="InterPro"/>
</dbReference>
<dbReference type="Proteomes" id="UP001201812">
    <property type="component" value="Unassembled WGS sequence"/>
</dbReference>
<dbReference type="InterPro" id="IPR002119">
    <property type="entry name" value="Histone_H2A"/>
</dbReference>
<keyword evidence="2 5" id="KW-0158">Chromosome</keyword>
<dbReference type="SUPFAM" id="SSF47113">
    <property type="entry name" value="Histone-fold"/>
    <property type="match status" value="1"/>
</dbReference>
<dbReference type="EMBL" id="JAKKPZ010000007">
    <property type="protein sequence ID" value="KAI1718958.1"/>
    <property type="molecule type" value="Genomic_DNA"/>
</dbReference>
<comment type="subunit">
    <text evidence="5">The nucleosome is a histone octamer containing two molecules each of H2A, H2B, H3 and H4 assembled in one H3-H4 heterotetramer and two H2A-H2B heterodimers. The octamer wraps approximately 147 bp of DNA.</text>
</comment>
<feature type="compositionally biased region" description="Polar residues" evidence="6">
    <location>
        <begin position="139"/>
        <end position="153"/>
    </location>
</feature>
<evidence type="ECO:0000256" key="5">
    <source>
        <dbReference type="RuleBase" id="RU003767"/>
    </source>
</evidence>
<feature type="region of interest" description="Disordered" evidence="6">
    <location>
        <begin position="127"/>
        <end position="177"/>
    </location>
</feature>
<comment type="caution">
    <text evidence="9">The sequence shown here is derived from an EMBL/GenBank/DDBJ whole genome shotgun (WGS) entry which is preliminary data.</text>
</comment>
<dbReference type="SMART" id="SM00414">
    <property type="entry name" value="H2A"/>
    <property type="match status" value="1"/>
</dbReference>
<sequence length="177" mass="18826">MMQFANNISKVPTSAQKSNSLNPRKLNPSARAGLIFPIHQVHRALKEKLGGKKVRPSAAVQCAAALEYIAAEVLELSGTVCKELNKKSITPRHIQLGIRGDEELDNMHKGATIAGGGVLPKIHKALQQKEKPKSIPRSRASSINVSGKATTPNRMAGSPAVSNPNNKRPKSKTSGGA</sequence>
<feature type="domain" description="Core Histone H2A/H2B/H3" evidence="7">
    <location>
        <begin position="26"/>
        <end position="99"/>
    </location>
</feature>
<dbReference type="GO" id="GO:0003677">
    <property type="term" value="F:DNA binding"/>
    <property type="evidence" value="ECO:0007669"/>
    <property type="project" value="UniProtKB-KW"/>
</dbReference>
<name>A0AAD4N870_9BILA</name>
<dbReference type="GO" id="GO:0000786">
    <property type="term" value="C:nucleosome"/>
    <property type="evidence" value="ECO:0007669"/>
    <property type="project" value="UniProtKB-KW"/>
</dbReference>
<comment type="similarity">
    <text evidence="5">Belongs to the histone H2A family.</text>
</comment>
<dbReference type="Pfam" id="PF16211">
    <property type="entry name" value="Histone_H2A_C"/>
    <property type="match status" value="1"/>
</dbReference>
<dbReference type="GO" id="GO:0005634">
    <property type="term" value="C:nucleus"/>
    <property type="evidence" value="ECO:0007669"/>
    <property type="project" value="UniProtKB-SubCell"/>
</dbReference>
<evidence type="ECO:0000313" key="9">
    <source>
        <dbReference type="EMBL" id="KAI1718958.1"/>
    </source>
</evidence>
<dbReference type="InterPro" id="IPR009072">
    <property type="entry name" value="Histone-fold"/>
</dbReference>
<evidence type="ECO:0000313" key="10">
    <source>
        <dbReference type="Proteomes" id="UP001201812"/>
    </source>
</evidence>
<reference evidence="9" key="1">
    <citation type="submission" date="2022-01" db="EMBL/GenBank/DDBJ databases">
        <title>Genome Sequence Resource for Two Populations of Ditylenchus destructor, the Migratory Endoparasitic Phytonematode.</title>
        <authorList>
            <person name="Zhang H."/>
            <person name="Lin R."/>
            <person name="Xie B."/>
        </authorList>
    </citation>
    <scope>NUCLEOTIDE SEQUENCE</scope>
    <source>
        <strain evidence="9">BazhouSP</strain>
    </source>
</reference>
<evidence type="ECO:0000256" key="2">
    <source>
        <dbReference type="ARBA" id="ARBA00022454"/>
    </source>
</evidence>
<evidence type="ECO:0000259" key="8">
    <source>
        <dbReference type="Pfam" id="PF16211"/>
    </source>
</evidence>
<evidence type="ECO:0000259" key="7">
    <source>
        <dbReference type="Pfam" id="PF00125"/>
    </source>
</evidence>
<keyword evidence="4 5" id="KW-0544">Nucleosome core</keyword>
<evidence type="ECO:0000256" key="3">
    <source>
        <dbReference type="ARBA" id="ARBA00022499"/>
    </source>
</evidence>
<dbReference type="InterPro" id="IPR032454">
    <property type="entry name" value="Histone_H2A_C"/>
</dbReference>
<dbReference type="Pfam" id="PF00125">
    <property type="entry name" value="Histone"/>
    <property type="match status" value="1"/>
</dbReference>
<protein>
    <recommendedName>
        <fullName evidence="5">Histone H2A</fullName>
    </recommendedName>
</protein>
<feature type="compositionally biased region" description="Polar residues" evidence="6">
    <location>
        <begin position="160"/>
        <end position="177"/>
    </location>
</feature>
<evidence type="ECO:0000256" key="4">
    <source>
        <dbReference type="ARBA" id="ARBA00023269"/>
    </source>
</evidence>
<feature type="compositionally biased region" description="Polar residues" evidence="6">
    <location>
        <begin position="1"/>
        <end position="22"/>
    </location>
</feature>
<accession>A0AAD4N870</accession>
<keyword evidence="10" id="KW-1185">Reference proteome</keyword>
<evidence type="ECO:0000256" key="6">
    <source>
        <dbReference type="SAM" id="MobiDB-lite"/>
    </source>
</evidence>
<dbReference type="AlphaFoldDB" id="A0AAD4N870"/>
<dbReference type="InterPro" id="IPR007125">
    <property type="entry name" value="H2A/H2B/H3"/>
</dbReference>
<keyword evidence="5" id="KW-0238">DNA-binding</keyword>
<feature type="domain" description="Histone H2A C-terminal" evidence="8">
    <location>
        <begin position="102"/>
        <end position="134"/>
    </location>
</feature>
<evidence type="ECO:0000256" key="1">
    <source>
        <dbReference type="ARBA" id="ARBA00004286"/>
    </source>
</evidence>
<gene>
    <name evidence="9" type="ORF">DdX_06073</name>
</gene>
<proteinExistence type="inferred from homology"/>
<dbReference type="CDD" id="cd00074">
    <property type="entry name" value="HFD_H2A"/>
    <property type="match status" value="1"/>
</dbReference>
<comment type="subcellular location">
    <subcellularLocation>
        <location evidence="1">Chromosome</location>
    </subcellularLocation>
    <subcellularLocation>
        <location evidence="5">Nucleus</location>
    </subcellularLocation>
</comment>